<reference evidence="10 11" key="1">
    <citation type="submission" date="2016-03" db="EMBL/GenBank/DDBJ databases">
        <authorList>
            <person name="Ploux O."/>
        </authorList>
    </citation>
    <scope>NUCLEOTIDE SEQUENCE [LARGE SCALE GENOMIC DNA]</scope>
    <source>
        <strain evidence="10 11">UAMH 11012</strain>
    </source>
</reference>
<dbReference type="Proteomes" id="UP000184330">
    <property type="component" value="Unassembled WGS sequence"/>
</dbReference>
<dbReference type="OrthoDB" id="1929813at2759"/>
<keyword evidence="6 8" id="KW-0539">Nucleus</keyword>
<comment type="subcellular location">
    <subcellularLocation>
        <location evidence="1 8">Nucleus</location>
    </subcellularLocation>
</comment>
<proteinExistence type="inferred from homology"/>
<evidence type="ECO:0000256" key="7">
    <source>
        <dbReference type="ARBA" id="ARBA00031257"/>
    </source>
</evidence>
<dbReference type="GO" id="GO:0006357">
    <property type="term" value="P:regulation of transcription by RNA polymerase II"/>
    <property type="evidence" value="ECO:0007669"/>
    <property type="project" value="InterPro"/>
</dbReference>
<evidence type="ECO:0000256" key="1">
    <source>
        <dbReference type="ARBA" id="ARBA00004123"/>
    </source>
</evidence>
<dbReference type="STRING" id="576137.A0A1L7XB06"/>
<evidence type="ECO:0000256" key="6">
    <source>
        <dbReference type="ARBA" id="ARBA00023242"/>
    </source>
</evidence>
<feature type="region of interest" description="Disordered" evidence="9">
    <location>
        <begin position="186"/>
        <end position="209"/>
    </location>
</feature>
<dbReference type="EMBL" id="FJOG01000020">
    <property type="protein sequence ID" value="CZR62176.1"/>
    <property type="molecule type" value="Genomic_DNA"/>
</dbReference>
<gene>
    <name evidence="8" type="primary">MED4</name>
    <name evidence="10" type="ORF">PAC_12073</name>
</gene>
<evidence type="ECO:0000256" key="3">
    <source>
        <dbReference type="ARBA" id="ARBA00020629"/>
    </source>
</evidence>
<evidence type="ECO:0000256" key="9">
    <source>
        <dbReference type="SAM" id="MobiDB-lite"/>
    </source>
</evidence>
<dbReference type="InterPro" id="IPR019258">
    <property type="entry name" value="Mediator_Med4"/>
</dbReference>
<accession>A0A1L7XB06</accession>
<evidence type="ECO:0000256" key="5">
    <source>
        <dbReference type="ARBA" id="ARBA00023163"/>
    </source>
</evidence>
<keyword evidence="8" id="KW-0010">Activator</keyword>
<dbReference type="AlphaFoldDB" id="A0A1L7XB06"/>
<dbReference type="GO" id="GO:0003712">
    <property type="term" value="F:transcription coregulator activity"/>
    <property type="evidence" value="ECO:0007669"/>
    <property type="project" value="InterPro"/>
</dbReference>
<dbReference type="Pfam" id="PF10018">
    <property type="entry name" value="Med4"/>
    <property type="match status" value="1"/>
</dbReference>
<feature type="region of interest" description="Disordered" evidence="9">
    <location>
        <begin position="274"/>
        <end position="330"/>
    </location>
</feature>
<sequence>MDKLIDKRFERVERALQALVNSISTYNPNPTLANDLVTADTELSHGLEQRELPFSKPSFPANGSTVTTHQANHRKLLALRETSANLDTQIKETLTLLTTTRRDLIATPSSTFPENTNPVSNAELLAYARRISKFTLPPTYRETDSQVASGEAGTNTPKEPASQTQTNGTTTPVVATNGVVEQSQGTSGTAMDIDQPAPAVGETQTTDTTGVTTTRATWEPFFNAGNEATFVPWPNEEVIRRGALASIQVLLDKGVDPWTFDPEKSAELEAERERIANAEEAERQKRDEERRMDMVRRMSMSGSGGAGEVRREEAPKVFQLETFDDDEDDD</sequence>
<evidence type="ECO:0000313" key="11">
    <source>
        <dbReference type="Proteomes" id="UP000184330"/>
    </source>
</evidence>
<keyword evidence="11" id="KW-1185">Reference proteome</keyword>
<protein>
    <recommendedName>
        <fullName evidence="3 8">Mediator of RNA polymerase II transcription subunit 4</fullName>
    </recommendedName>
    <alternativeName>
        <fullName evidence="7 8">Mediator complex subunit 4</fullName>
    </alternativeName>
</protein>
<feature type="region of interest" description="Disordered" evidence="9">
    <location>
        <begin position="139"/>
        <end position="171"/>
    </location>
</feature>
<feature type="compositionally biased region" description="Basic and acidic residues" evidence="9">
    <location>
        <begin position="274"/>
        <end position="296"/>
    </location>
</feature>
<evidence type="ECO:0000313" key="10">
    <source>
        <dbReference type="EMBL" id="CZR62176.1"/>
    </source>
</evidence>
<organism evidence="10 11">
    <name type="scientific">Phialocephala subalpina</name>
    <dbReference type="NCBI Taxonomy" id="576137"/>
    <lineage>
        <taxon>Eukaryota</taxon>
        <taxon>Fungi</taxon>
        <taxon>Dikarya</taxon>
        <taxon>Ascomycota</taxon>
        <taxon>Pezizomycotina</taxon>
        <taxon>Leotiomycetes</taxon>
        <taxon>Helotiales</taxon>
        <taxon>Mollisiaceae</taxon>
        <taxon>Phialocephala</taxon>
        <taxon>Phialocephala fortinii species complex</taxon>
    </lineage>
</organism>
<comment type="similarity">
    <text evidence="2 8">Belongs to the Mediator complex subunit 4 family.</text>
</comment>
<comment type="subunit">
    <text evidence="8">Component of the Mediator complex.</text>
</comment>
<evidence type="ECO:0000256" key="2">
    <source>
        <dbReference type="ARBA" id="ARBA00009626"/>
    </source>
</evidence>
<comment type="function">
    <text evidence="8">Component of the Mediator complex, a coactivator involved in the regulated transcription of nearly all RNA polymerase II-dependent genes. Mediator functions as a bridge to convey information from gene-specific regulatory proteins to the basal RNA polymerase II transcription machinery. Mediator is recruited to promoters by direct interactions with regulatory proteins and serves as a scaffold for the assembly of a functional preinitiation complex with RNA polymerase II and the general transcription factors.</text>
</comment>
<keyword evidence="4 8" id="KW-0805">Transcription regulation</keyword>
<feature type="compositionally biased region" description="Polar residues" evidence="9">
    <location>
        <begin position="145"/>
        <end position="171"/>
    </location>
</feature>
<name>A0A1L7XB06_9HELO</name>
<evidence type="ECO:0000256" key="4">
    <source>
        <dbReference type="ARBA" id="ARBA00023015"/>
    </source>
</evidence>
<dbReference type="GO" id="GO:0016592">
    <property type="term" value="C:mediator complex"/>
    <property type="evidence" value="ECO:0007669"/>
    <property type="project" value="InterPro"/>
</dbReference>
<evidence type="ECO:0000256" key="8">
    <source>
        <dbReference type="RuleBase" id="RU364141"/>
    </source>
</evidence>
<keyword evidence="5 8" id="KW-0804">Transcription</keyword>